<reference evidence="2" key="1">
    <citation type="submission" date="2019-09" db="EMBL/GenBank/DDBJ databases">
        <title>Distinct polysaccharide growth profiles of human intestinal Prevotella copri isolates.</title>
        <authorList>
            <person name="Fehlner-Peach H."/>
            <person name="Magnabosco C."/>
            <person name="Raghavan V."/>
            <person name="Scher J.U."/>
            <person name="Tett A."/>
            <person name="Cox L.M."/>
            <person name="Gottsegen C."/>
            <person name="Watters A."/>
            <person name="Wiltshire- Gordon J.D."/>
            <person name="Segata N."/>
            <person name="Bonneau R."/>
            <person name="Littman D.R."/>
        </authorList>
    </citation>
    <scope>NUCLEOTIDE SEQUENCE [LARGE SCALE GENOMIC DNA]</scope>
    <source>
        <strain evidence="2">iP54</strain>
    </source>
</reference>
<evidence type="ECO:0000313" key="1">
    <source>
        <dbReference type="EMBL" id="MQN90919.1"/>
    </source>
</evidence>
<accession>A0A646HI31</accession>
<evidence type="ECO:0000313" key="2">
    <source>
        <dbReference type="Proteomes" id="UP000420635"/>
    </source>
</evidence>
<gene>
    <name evidence="1" type="ORF">F7D59_13935</name>
</gene>
<name>A0A646HI31_9BACT</name>
<proteinExistence type="predicted"/>
<dbReference type="Proteomes" id="UP000420635">
    <property type="component" value="Unassembled WGS sequence"/>
</dbReference>
<dbReference type="RefSeq" id="WP_153112439.1">
    <property type="nucleotide sequence ID" value="NZ_VZAS01000009.1"/>
</dbReference>
<organism evidence="1 2">
    <name type="scientific">Segatella copri</name>
    <dbReference type="NCBI Taxonomy" id="165179"/>
    <lineage>
        <taxon>Bacteria</taxon>
        <taxon>Pseudomonadati</taxon>
        <taxon>Bacteroidota</taxon>
        <taxon>Bacteroidia</taxon>
        <taxon>Bacteroidales</taxon>
        <taxon>Prevotellaceae</taxon>
        <taxon>Segatella</taxon>
    </lineage>
</organism>
<dbReference type="EMBL" id="VZBQ01000140">
    <property type="protein sequence ID" value="MQN90919.1"/>
    <property type="molecule type" value="Genomic_DNA"/>
</dbReference>
<sequence length="148" mass="17291">MDSNFMIKQFVAIDELKPSYISSAMNGFCEVYARAVLKLLFLLTEEENFYGVPRREYFFNPKNRAAFGSLERSNIVGICAIKHCGDDVKLETFPYKGQSYRFSVYYGNFLQPERKWVTVGGIPLTDIVLWEQIYNCLCQEYEEVIHKH</sequence>
<dbReference type="AlphaFoldDB" id="A0A646HI31"/>
<comment type="caution">
    <text evidence="1">The sequence shown here is derived from an EMBL/GenBank/DDBJ whole genome shotgun (WGS) entry which is preliminary data.</text>
</comment>
<protein>
    <submittedName>
        <fullName evidence="1">Uncharacterized protein</fullName>
    </submittedName>
</protein>